<reference evidence="1 2" key="1">
    <citation type="submission" date="2024-05" db="EMBL/GenBank/DDBJ databases">
        <title>A high-quality chromosomal-level genome assembly of Topmouth culter (Culter alburnus).</title>
        <authorList>
            <person name="Zhao H."/>
        </authorList>
    </citation>
    <scope>NUCLEOTIDE SEQUENCE [LARGE SCALE GENOMIC DNA]</scope>
    <source>
        <strain evidence="1">CATC2023</strain>
        <tissue evidence="1">Muscle</tissue>
    </source>
</reference>
<protein>
    <submittedName>
        <fullName evidence="1">Uncharacterized protein</fullName>
    </submittedName>
</protein>
<keyword evidence="2" id="KW-1185">Reference proteome</keyword>
<dbReference type="Proteomes" id="UP001479290">
    <property type="component" value="Unassembled WGS sequence"/>
</dbReference>
<gene>
    <name evidence="1" type="ORF">ABG768_018860</name>
</gene>
<sequence>MVKKAGHDVTKCQMVGMLEQKLRFFPAFKMRSIRNNEKVSWCGKDCGEIHNDMEMPSNEARAASLIGDVCMELEQRNLSYSRHSEKYLKHGMPWLSHVLGRLPQNLDYNSVLTVARFVTSIAMLQNGDFVNFQELASVIQDLPLSQVRLQSLQILSRFLLKHFWGVRVWRLHETIPHKLEVRVSAPRASKRKAEVAEVVEEPVEEVGEVSEVVKPEVIKRQFPRYLPANTSLKWSSLELGLLDGTFELPVRMGYEKYLKECHRLGVTARSFAAFKKKRLQMM</sequence>
<evidence type="ECO:0000313" key="1">
    <source>
        <dbReference type="EMBL" id="KAK9977039.1"/>
    </source>
</evidence>
<dbReference type="AlphaFoldDB" id="A0AAW2AWD0"/>
<accession>A0AAW2AWD0</accession>
<organism evidence="1 2">
    <name type="scientific">Culter alburnus</name>
    <name type="common">Topmouth culter</name>
    <dbReference type="NCBI Taxonomy" id="194366"/>
    <lineage>
        <taxon>Eukaryota</taxon>
        <taxon>Metazoa</taxon>
        <taxon>Chordata</taxon>
        <taxon>Craniata</taxon>
        <taxon>Vertebrata</taxon>
        <taxon>Euteleostomi</taxon>
        <taxon>Actinopterygii</taxon>
        <taxon>Neopterygii</taxon>
        <taxon>Teleostei</taxon>
        <taxon>Ostariophysi</taxon>
        <taxon>Cypriniformes</taxon>
        <taxon>Xenocyprididae</taxon>
        <taxon>Xenocypridinae</taxon>
        <taxon>Culter</taxon>
    </lineage>
</organism>
<comment type="caution">
    <text evidence="1">The sequence shown here is derived from an EMBL/GenBank/DDBJ whole genome shotgun (WGS) entry which is preliminary data.</text>
</comment>
<evidence type="ECO:0000313" key="2">
    <source>
        <dbReference type="Proteomes" id="UP001479290"/>
    </source>
</evidence>
<dbReference type="EMBL" id="JAWDJR010000003">
    <property type="protein sequence ID" value="KAK9977039.1"/>
    <property type="molecule type" value="Genomic_DNA"/>
</dbReference>
<name>A0AAW2AWD0_CULAL</name>
<proteinExistence type="predicted"/>